<dbReference type="Gene3D" id="3.40.50.300">
    <property type="entry name" value="P-loop containing nucleotide triphosphate hydrolases"/>
    <property type="match status" value="2"/>
</dbReference>
<evidence type="ECO:0000313" key="15">
    <source>
        <dbReference type="EMBL" id="KAK0479694.1"/>
    </source>
</evidence>
<dbReference type="SUPFAM" id="SSF52540">
    <property type="entry name" value="P-loop containing nucleoside triphosphate hydrolases"/>
    <property type="match status" value="1"/>
</dbReference>
<organism evidence="15 16">
    <name type="scientific">Armillaria novae-zelandiae</name>
    <dbReference type="NCBI Taxonomy" id="153914"/>
    <lineage>
        <taxon>Eukaryota</taxon>
        <taxon>Fungi</taxon>
        <taxon>Dikarya</taxon>
        <taxon>Basidiomycota</taxon>
        <taxon>Agaricomycotina</taxon>
        <taxon>Agaricomycetes</taxon>
        <taxon>Agaricomycetidae</taxon>
        <taxon>Agaricales</taxon>
        <taxon>Marasmiineae</taxon>
        <taxon>Physalacriaceae</taxon>
        <taxon>Armillaria</taxon>
    </lineage>
</organism>
<feature type="compositionally biased region" description="Low complexity" evidence="13">
    <location>
        <begin position="52"/>
        <end position="62"/>
    </location>
</feature>
<feature type="compositionally biased region" description="Basic and acidic residues" evidence="13">
    <location>
        <begin position="1290"/>
        <end position="1301"/>
    </location>
</feature>
<feature type="coiled-coil region" evidence="12">
    <location>
        <begin position="1002"/>
        <end position="1236"/>
    </location>
</feature>
<evidence type="ECO:0000256" key="4">
    <source>
        <dbReference type="ARBA" id="ARBA00022618"/>
    </source>
</evidence>
<dbReference type="InterPro" id="IPR036277">
    <property type="entry name" value="SMC_hinge_sf"/>
</dbReference>
<feature type="coiled-coil region" evidence="12">
    <location>
        <begin position="747"/>
        <end position="806"/>
    </location>
</feature>
<dbReference type="FunFam" id="3.40.50.300:FF:000585">
    <property type="entry name" value="Structural maintenance of chromosomes 4"/>
    <property type="match status" value="1"/>
</dbReference>
<evidence type="ECO:0000256" key="12">
    <source>
        <dbReference type="SAM" id="Coils"/>
    </source>
</evidence>
<keyword evidence="6" id="KW-0498">Mitosis</keyword>
<comment type="caution">
    <text evidence="15">The sequence shown here is derived from an EMBL/GenBank/DDBJ whole genome shotgun (WGS) entry which is preliminary data.</text>
</comment>
<dbReference type="Gene3D" id="3.30.70.1620">
    <property type="match status" value="1"/>
</dbReference>
<evidence type="ECO:0000256" key="9">
    <source>
        <dbReference type="ARBA" id="ARBA00023067"/>
    </source>
</evidence>
<comment type="similarity">
    <text evidence="2">Belongs to the SMC family. SMC4 subfamily.</text>
</comment>
<keyword evidence="5" id="KW-0547">Nucleotide-binding</keyword>
<dbReference type="SMART" id="SM00968">
    <property type="entry name" value="SMC_hinge"/>
    <property type="match status" value="1"/>
</dbReference>
<dbReference type="SUPFAM" id="SSF75553">
    <property type="entry name" value="Smc hinge domain"/>
    <property type="match status" value="1"/>
</dbReference>
<reference evidence="15" key="1">
    <citation type="submission" date="2023-06" db="EMBL/GenBank/DDBJ databases">
        <authorList>
            <consortium name="Lawrence Berkeley National Laboratory"/>
            <person name="Ahrendt S."/>
            <person name="Sahu N."/>
            <person name="Indic B."/>
            <person name="Wong-Bajracharya J."/>
            <person name="Merenyi Z."/>
            <person name="Ke H.-M."/>
            <person name="Monk M."/>
            <person name="Kocsube S."/>
            <person name="Drula E."/>
            <person name="Lipzen A."/>
            <person name="Balint B."/>
            <person name="Henrissat B."/>
            <person name="Andreopoulos B."/>
            <person name="Martin F.M."/>
            <person name="Harder C.B."/>
            <person name="Rigling D."/>
            <person name="Ford K.L."/>
            <person name="Foster G.D."/>
            <person name="Pangilinan J."/>
            <person name="Papanicolaou A."/>
            <person name="Barry K."/>
            <person name="LaButti K."/>
            <person name="Viragh M."/>
            <person name="Koriabine M."/>
            <person name="Yan M."/>
            <person name="Riley R."/>
            <person name="Champramary S."/>
            <person name="Plett K.L."/>
            <person name="Tsai I.J."/>
            <person name="Slot J."/>
            <person name="Sipos G."/>
            <person name="Plett J."/>
            <person name="Nagy L.G."/>
            <person name="Grigoriev I.V."/>
        </authorList>
    </citation>
    <scope>NUCLEOTIDE SEQUENCE</scope>
    <source>
        <strain evidence="15">ICMP 16352</strain>
    </source>
</reference>
<feature type="region of interest" description="Disordered" evidence="13">
    <location>
        <begin position="1275"/>
        <end position="1336"/>
    </location>
</feature>
<gene>
    <name evidence="15" type="ORF">IW261DRAFT_1478649</name>
</gene>
<feature type="compositionally biased region" description="Acidic residues" evidence="13">
    <location>
        <begin position="236"/>
        <end position="245"/>
    </location>
</feature>
<proteinExistence type="inferred from homology"/>
<dbReference type="GO" id="GO:0051301">
    <property type="term" value="P:cell division"/>
    <property type="evidence" value="ECO:0007669"/>
    <property type="project" value="UniProtKB-KW"/>
</dbReference>
<dbReference type="Proteomes" id="UP001175227">
    <property type="component" value="Unassembled WGS sequence"/>
</dbReference>
<dbReference type="GO" id="GO:0007076">
    <property type="term" value="P:mitotic chromosome condensation"/>
    <property type="evidence" value="ECO:0007669"/>
    <property type="project" value="TreeGrafter"/>
</dbReference>
<evidence type="ECO:0000256" key="11">
    <source>
        <dbReference type="ARBA" id="ARBA00023306"/>
    </source>
</evidence>
<keyword evidence="8 12" id="KW-0175">Coiled coil</keyword>
<dbReference type="PANTHER" id="PTHR18937:SF172">
    <property type="entry name" value="STRUCTURAL MAINTENANCE OF CHROMOSOMES PROTEIN"/>
    <property type="match status" value="1"/>
</dbReference>
<evidence type="ECO:0000313" key="16">
    <source>
        <dbReference type="Proteomes" id="UP001175227"/>
    </source>
</evidence>
<name>A0AA39P923_9AGAR</name>
<evidence type="ECO:0000256" key="13">
    <source>
        <dbReference type="SAM" id="MobiDB-lite"/>
    </source>
</evidence>
<keyword evidence="4" id="KW-0132">Cell division</keyword>
<evidence type="ECO:0000256" key="8">
    <source>
        <dbReference type="ARBA" id="ARBA00023054"/>
    </source>
</evidence>
<feature type="domain" description="SMC hinge" evidence="14">
    <location>
        <begin position="838"/>
        <end position="955"/>
    </location>
</feature>
<feature type="coiled-coil region" evidence="12">
    <location>
        <begin position="600"/>
        <end position="697"/>
    </location>
</feature>
<feature type="compositionally biased region" description="Polar residues" evidence="13">
    <location>
        <begin position="213"/>
        <end position="224"/>
    </location>
</feature>
<keyword evidence="10" id="KW-0539">Nucleus</keyword>
<dbReference type="InterPro" id="IPR003395">
    <property type="entry name" value="RecF/RecN/SMC_N"/>
</dbReference>
<dbReference type="Pfam" id="PF02463">
    <property type="entry name" value="SMC_N"/>
    <property type="match status" value="1"/>
</dbReference>
<dbReference type="InterPro" id="IPR010935">
    <property type="entry name" value="SMC_hinge"/>
</dbReference>
<evidence type="ECO:0000256" key="5">
    <source>
        <dbReference type="ARBA" id="ARBA00022741"/>
    </source>
</evidence>
<dbReference type="EMBL" id="JAUEPR010000011">
    <property type="protein sequence ID" value="KAK0479694.1"/>
    <property type="molecule type" value="Genomic_DNA"/>
</dbReference>
<dbReference type="GO" id="GO:0005524">
    <property type="term" value="F:ATP binding"/>
    <property type="evidence" value="ECO:0007669"/>
    <property type="project" value="UniProtKB-KW"/>
</dbReference>
<dbReference type="GO" id="GO:0005634">
    <property type="term" value="C:nucleus"/>
    <property type="evidence" value="ECO:0007669"/>
    <property type="project" value="UniProtKB-SubCell"/>
</dbReference>
<dbReference type="Pfam" id="PF06470">
    <property type="entry name" value="SMC_hinge"/>
    <property type="match status" value="1"/>
</dbReference>
<feature type="region of interest" description="Disordered" evidence="13">
    <location>
        <begin position="1"/>
        <end position="287"/>
    </location>
</feature>
<dbReference type="FunFam" id="3.40.50.300:FF:000481">
    <property type="entry name" value="Structural maintenance of chromosomes 4"/>
    <property type="match status" value="1"/>
</dbReference>
<dbReference type="Gene3D" id="1.20.1060.20">
    <property type="match status" value="1"/>
</dbReference>
<evidence type="ECO:0000256" key="7">
    <source>
        <dbReference type="ARBA" id="ARBA00022840"/>
    </source>
</evidence>
<evidence type="ECO:0000256" key="10">
    <source>
        <dbReference type="ARBA" id="ARBA00023242"/>
    </source>
</evidence>
<feature type="compositionally biased region" description="Acidic residues" evidence="13">
    <location>
        <begin position="1275"/>
        <end position="1289"/>
    </location>
</feature>
<keyword evidence="9" id="KW-0226">DNA condensation</keyword>
<keyword evidence="7" id="KW-0067">ATP-binding</keyword>
<evidence type="ECO:0000256" key="3">
    <source>
        <dbReference type="ARBA" id="ARBA00018693"/>
    </source>
</evidence>
<evidence type="ECO:0000256" key="6">
    <source>
        <dbReference type="ARBA" id="ARBA00022776"/>
    </source>
</evidence>
<keyword evidence="11" id="KW-0131">Cell cycle</keyword>
<comment type="subcellular location">
    <subcellularLocation>
        <location evidence="1">Nucleus</location>
    </subcellularLocation>
</comment>
<evidence type="ECO:0000256" key="2">
    <source>
        <dbReference type="ARBA" id="ARBA00006005"/>
    </source>
</evidence>
<accession>A0AA39P923</accession>
<dbReference type="GO" id="GO:0000796">
    <property type="term" value="C:condensin complex"/>
    <property type="evidence" value="ECO:0007669"/>
    <property type="project" value="TreeGrafter"/>
</dbReference>
<protein>
    <recommendedName>
        <fullName evidence="3">Structural maintenance of chromosomes protein 4</fullName>
    </recommendedName>
</protein>
<evidence type="ECO:0000256" key="1">
    <source>
        <dbReference type="ARBA" id="ARBA00004123"/>
    </source>
</evidence>
<feature type="compositionally biased region" description="Basic and acidic residues" evidence="13">
    <location>
        <begin position="119"/>
        <end position="128"/>
    </location>
</feature>
<dbReference type="PANTHER" id="PTHR18937">
    <property type="entry name" value="STRUCTURAL MAINTENANCE OF CHROMOSOMES SMC FAMILY MEMBER"/>
    <property type="match status" value="1"/>
</dbReference>
<feature type="coiled-coil region" evidence="12">
    <location>
        <begin position="498"/>
        <end position="532"/>
    </location>
</feature>
<evidence type="ECO:0000259" key="14">
    <source>
        <dbReference type="SMART" id="SM00968"/>
    </source>
</evidence>
<keyword evidence="16" id="KW-1185">Reference proteome</keyword>
<dbReference type="InterPro" id="IPR027417">
    <property type="entry name" value="P-loop_NTPase"/>
</dbReference>
<sequence length="1566" mass="176351">MPPRRSSRTRASVEPVVKAEPAPLKRKRPTEVNNVDTEEKENQSSRSRRSTSARPSTKSRASVRSKSSLQDVPETDDERNESDSPPVKKARPSLEHSSGEESEEEQPKRKGRNGAGLVKKSDNARMEVDGQAQPTRRPARGSSAKPPTRAPTRVSRSRASKSAAAHSEEEDAKPVLKSAAKSTKPVARRSHRTTHVDHDDEPAMASPVEDSPKGNSRKSAGNLRSSRRSSKPIVEDIAEEQEEEEIVKPARVRSPTPPQQPDVEEDMSEKPSSSRAPGVRAGARTTEAEGSLLDQISRAPPASHAPVTQLEEPQGPQKRLVIHKMALVNFKSYAGRQEIGPFHKSFSSIVGPNGSGKSNTIDALLFVFGYRATKMRQGKLSELIHNSDRYPDLDECSVEVHFRDILDLPGPDDYEVIPGTDLIVSRQAFKTNNSVYKINGRTSNFKEVQSLLKGRGIDLDHNRFLILQGEVESIAQMKPKGTEHEEGLLEYLEDIIGTSKYKEDIDEALQKVDELQEKRSDKMNRLRIVEKEKNSLDEKRKEAIAWKKLVNEHIRAQSRLWQWYLAQAFGKEGALRAEMDKCDAAVLAETERNANDREHLEQLQAHYKKREAAYAEVQKAAAAANKDLQEHEKREIGLKERRKHASTKLKKVTKTITEEKAAKASANRAIEESSQKMKKEKSNVEKYEATLLEEEKVLESITEGLKDKTQVFHDQIEAKQKELQPWTTKLNVKQAEIDVATSERNALVQKAERIKDLSKDAEDSLEELRSDQTVKIQEQGQLRQRKAQAQNEFLTAEKRYKDAQADVDSCRAKATSTRRKVDEAKSSQAESRTQNRVLECLTRFSEQGRVQGFHMINTTLPVTTACGNLNFMVVDKVEQGQACIEHLRSQNAGRTSILVLEKLGKPDMSKKPTPENVPRLFDLITPKDPKFAPAFYKGVGETLVAKDMEQANRIAFGSRRYRVVTLSGQLIDTSGAMGGGGQPARGGMSSKFAAEAVRPEVLKNYERESEEARRQLELATQESREAEAHRDRLLKVGPEIDLSFEKLGMDIENGKKRIADAEKRVRELKAQSKPDDGDMTRIAKLEKDIATYTADLKKLQERSSTIEAAIKDLEKKILEIGGAKLLAQRSKVDGIKLHLGLANDEITKAEVANKRAQNDVARLTASLDANLVSQKEVEEELEKLDGELKEVREYVANLSANVAKAKEAEETMAEDLQKLKEELDETLELVQGFIQREAELKHKAQAAKEAFQENEGVIIHWQEKHDELQLEEIDDYDDDDDDNDDENEEGDSKADESREGSRQPTSNHRSRGHSVKPDPEGRDDGDEDPRTQLHIYSNEELVQFRKRDMVADIQLLEEKLSKPQPNLGVLDEYKEKEEEFFSRASDVELVTQERDKQKAEYDRLRKQRLDEFMSGFNLISLKLKEMYQIITIGGNAELELVDSMDPFSEGIIFSVMPPKKSWKNISNLSGGEKTLSSLALVFALHVFKPTPLYFMDEIDAALDFRNVSIVANYIKDRTKNAQFIIISLRNDMFELSQRLIGIYKTNNATQSISIDNKVLVHQSTAH</sequence>